<name>A0ABQ8TMX0_PERAM</name>
<protein>
    <recommendedName>
        <fullName evidence="2">Mutator-like transposase domain-containing protein</fullName>
    </recommendedName>
</protein>
<feature type="region of interest" description="Disordered" evidence="1">
    <location>
        <begin position="157"/>
        <end position="184"/>
    </location>
</feature>
<accession>A0ABQ8TMX0</accession>
<proteinExistence type="predicted"/>
<feature type="domain" description="Mutator-like transposase" evidence="2">
    <location>
        <begin position="22"/>
        <end position="123"/>
    </location>
</feature>
<evidence type="ECO:0000256" key="1">
    <source>
        <dbReference type="SAM" id="MobiDB-lite"/>
    </source>
</evidence>
<evidence type="ECO:0000313" key="3">
    <source>
        <dbReference type="EMBL" id="KAJ4447367.1"/>
    </source>
</evidence>
<comment type="caution">
    <text evidence="3">The sequence shown here is derived from an EMBL/GenBank/DDBJ whole genome shotgun (WGS) entry which is preliminary data.</text>
</comment>
<gene>
    <name evidence="3" type="ORF">ANN_09373</name>
</gene>
<sequence length="184" mass="20426">MTGLCEGGNEPLSSLKASKCNGVRREGTNLFCGIMNMPPPSSRFSALNNHLLDALEIESRNSMSDAVKEAVVMNSELREENDSGPVTDLAVSCVGTWMKRGHTSFHCVTSVISIDTGKILDLERLGFDAGVYILKILKMIYDRRIASSKLSAQSFSRQSRQENQLKRKFTEELQGEDEYGYGQH</sequence>
<keyword evidence="4" id="KW-1185">Reference proteome</keyword>
<feature type="compositionally biased region" description="Acidic residues" evidence="1">
    <location>
        <begin position="173"/>
        <end position="184"/>
    </location>
</feature>
<reference evidence="3 4" key="1">
    <citation type="journal article" date="2022" name="Allergy">
        <title>Genome assembly and annotation of Periplaneta americana reveal a comprehensive cockroach allergen profile.</title>
        <authorList>
            <person name="Wang L."/>
            <person name="Xiong Q."/>
            <person name="Saelim N."/>
            <person name="Wang L."/>
            <person name="Nong W."/>
            <person name="Wan A.T."/>
            <person name="Shi M."/>
            <person name="Liu X."/>
            <person name="Cao Q."/>
            <person name="Hui J.H.L."/>
            <person name="Sookrung N."/>
            <person name="Leung T.F."/>
            <person name="Tungtrongchitr A."/>
            <person name="Tsui S.K.W."/>
        </authorList>
    </citation>
    <scope>NUCLEOTIDE SEQUENCE [LARGE SCALE GENOMIC DNA]</scope>
    <source>
        <strain evidence="3">PWHHKU_190912</strain>
    </source>
</reference>
<evidence type="ECO:0000313" key="4">
    <source>
        <dbReference type="Proteomes" id="UP001148838"/>
    </source>
</evidence>
<dbReference type="EMBL" id="JAJSOF020000005">
    <property type="protein sequence ID" value="KAJ4447367.1"/>
    <property type="molecule type" value="Genomic_DNA"/>
</dbReference>
<dbReference type="InterPro" id="IPR049012">
    <property type="entry name" value="Mutator_transp_dom"/>
</dbReference>
<evidence type="ECO:0000259" key="2">
    <source>
        <dbReference type="Pfam" id="PF20700"/>
    </source>
</evidence>
<organism evidence="3 4">
    <name type="scientific">Periplaneta americana</name>
    <name type="common">American cockroach</name>
    <name type="synonym">Blatta americana</name>
    <dbReference type="NCBI Taxonomy" id="6978"/>
    <lineage>
        <taxon>Eukaryota</taxon>
        <taxon>Metazoa</taxon>
        <taxon>Ecdysozoa</taxon>
        <taxon>Arthropoda</taxon>
        <taxon>Hexapoda</taxon>
        <taxon>Insecta</taxon>
        <taxon>Pterygota</taxon>
        <taxon>Neoptera</taxon>
        <taxon>Polyneoptera</taxon>
        <taxon>Dictyoptera</taxon>
        <taxon>Blattodea</taxon>
        <taxon>Blattoidea</taxon>
        <taxon>Blattidae</taxon>
        <taxon>Blattinae</taxon>
        <taxon>Periplaneta</taxon>
    </lineage>
</organism>
<dbReference type="Pfam" id="PF20700">
    <property type="entry name" value="Mutator"/>
    <property type="match status" value="1"/>
</dbReference>
<dbReference type="Proteomes" id="UP001148838">
    <property type="component" value="Unassembled WGS sequence"/>
</dbReference>
<feature type="compositionally biased region" description="Basic and acidic residues" evidence="1">
    <location>
        <begin position="159"/>
        <end position="171"/>
    </location>
</feature>